<gene>
    <name evidence="3" type="primary">LOC111021711</name>
</gene>
<dbReference type="InterPro" id="IPR036397">
    <property type="entry name" value="RNaseH_sf"/>
</dbReference>
<evidence type="ECO:0000313" key="2">
    <source>
        <dbReference type="Proteomes" id="UP000504603"/>
    </source>
</evidence>
<dbReference type="InterPro" id="IPR052929">
    <property type="entry name" value="RNase_H-like_EbsB-rel"/>
</dbReference>
<proteinExistence type="predicted"/>
<evidence type="ECO:0000259" key="1">
    <source>
        <dbReference type="Pfam" id="PF13456"/>
    </source>
</evidence>
<dbReference type="Proteomes" id="UP000504603">
    <property type="component" value="Unplaced"/>
</dbReference>
<dbReference type="Pfam" id="PF13456">
    <property type="entry name" value="RVT_3"/>
    <property type="match status" value="1"/>
</dbReference>
<sequence>MDLLMDRFDLEEDLENLMNDVNKEIADKEFEKLFLEEMSRGLPELRGIKHKIDFILRAIIPNRLAYKTNPSKAEEIQRQVNDLLDKGAINKITIKYRHPIPKLDRNFHERADIHLPNSNKAGKDVNYWAPPSPDWVKINVDTACKLSNSRTGIGVVCQNDKGEIIVAMIRKLDVFYEPLQVETLAILEGLWLTQCLDLIFVQVDSDSQNSINLISQEYDPSHQPNVWVDDIHMCAINFIDILFMHIQRSSSNVTHRLASTAISSNPNKIWISRFPNWLTVEAR</sequence>
<dbReference type="SUPFAM" id="SSF53098">
    <property type="entry name" value="Ribonuclease H-like"/>
    <property type="match status" value="1"/>
</dbReference>
<reference evidence="3" key="1">
    <citation type="submission" date="2025-08" db="UniProtKB">
        <authorList>
            <consortium name="RefSeq"/>
        </authorList>
    </citation>
    <scope>IDENTIFICATION</scope>
    <source>
        <strain evidence="3">OHB3-1</strain>
    </source>
</reference>
<dbReference type="Gene3D" id="3.30.420.10">
    <property type="entry name" value="Ribonuclease H-like superfamily/Ribonuclease H"/>
    <property type="match status" value="1"/>
</dbReference>
<dbReference type="CDD" id="cd06222">
    <property type="entry name" value="RNase_H_like"/>
    <property type="match status" value="1"/>
</dbReference>
<dbReference type="InterPro" id="IPR002156">
    <property type="entry name" value="RNaseH_domain"/>
</dbReference>
<dbReference type="GeneID" id="111021711"/>
<dbReference type="InterPro" id="IPR044730">
    <property type="entry name" value="RNase_H-like_dom_plant"/>
</dbReference>
<evidence type="ECO:0000313" key="3">
    <source>
        <dbReference type="RefSeq" id="XP_022154440.1"/>
    </source>
</evidence>
<dbReference type="GO" id="GO:0004523">
    <property type="term" value="F:RNA-DNA hybrid ribonuclease activity"/>
    <property type="evidence" value="ECO:0007669"/>
    <property type="project" value="InterPro"/>
</dbReference>
<accession>A0A6J1DJL6</accession>
<dbReference type="InterPro" id="IPR012337">
    <property type="entry name" value="RNaseH-like_sf"/>
</dbReference>
<dbReference type="Gene3D" id="3.10.10.10">
    <property type="entry name" value="HIV Type 1 Reverse Transcriptase, subunit A, domain 1"/>
    <property type="match status" value="1"/>
</dbReference>
<dbReference type="PANTHER" id="PTHR47074:SF11">
    <property type="entry name" value="REVERSE TRANSCRIPTASE-LIKE PROTEIN"/>
    <property type="match status" value="1"/>
</dbReference>
<dbReference type="GO" id="GO:0003676">
    <property type="term" value="F:nucleic acid binding"/>
    <property type="evidence" value="ECO:0007669"/>
    <property type="project" value="InterPro"/>
</dbReference>
<dbReference type="PANTHER" id="PTHR47074">
    <property type="entry name" value="BNAC02G40300D PROTEIN"/>
    <property type="match status" value="1"/>
</dbReference>
<organism evidence="2 3">
    <name type="scientific">Momordica charantia</name>
    <name type="common">Bitter gourd</name>
    <name type="synonym">Balsam pear</name>
    <dbReference type="NCBI Taxonomy" id="3673"/>
    <lineage>
        <taxon>Eukaryota</taxon>
        <taxon>Viridiplantae</taxon>
        <taxon>Streptophyta</taxon>
        <taxon>Embryophyta</taxon>
        <taxon>Tracheophyta</taxon>
        <taxon>Spermatophyta</taxon>
        <taxon>Magnoliopsida</taxon>
        <taxon>eudicotyledons</taxon>
        <taxon>Gunneridae</taxon>
        <taxon>Pentapetalae</taxon>
        <taxon>rosids</taxon>
        <taxon>fabids</taxon>
        <taxon>Cucurbitales</taxon>
        <taxon>Cucurbitaceae</taxon>
        <taxon>Momordiceae</taxon>
        <taxon>Momordica</taxon>
    </lineage>
</organism>
<keyword evidence="2" id="KW-1185">Reference proteome</keyword>
<dbReference type="AlphaFoldDB" id="A0A6J1DJL6"/>
<feature type="domain" description="RNase H type-1" evidence="1">
    <location>
        <begin position="139"/>
        <end position="260"/>
    </location>
</feature>
<dbReference type="OrthoDB" id="1934635at2759"/>
<dbReference type="SUPFAM" id="SSF56672">
    <property type="entry name" value="DNA/RNA polymerases"/>
    <property type="match status" value="1"/>
</dbReference>
<name>A0A6J1DJL6_MOMCH</name>
<dbReference type="RefSeq" id="XP_022154440.1">
    <property type="nucleotide sequence ID" value="XM_022298748.1"/>
</dbReference>
<dbReference type="KEGG" id="mcha:111021711"/>
<dbReference type="InterPro" id="IPR043502">
    <property type="entry name" value="DNA/RNA_pol_sf"/>
</dbReference>
<protein>
    <submittedName>
        <fullName evidence="3">Uncharacterized protein LOC111021711</fullName>
    </submittedName>
</protein>